<sequence length="90" mass="10053">MTRNPQETKNALAAAAPLYLRCIQTLLCCRTSMHKPINNLLDAKRLVSFLLFAALLPQLHDRLHDPLACELAVLIPVVFQNLNILRGHGV</sequence>
<gene>
    <name evidence="1" type="ORF">GOP47_0015310</name>
</gene>
<proteinExistence type="predicted"/>
<evidence type="ECO:0000313" key="1">
    <source>
        <dbReference type="EMBL" id="KAI5069009.1"/>
    </source>
</evidence>
<dbReference type="Proteomes" id="UP000886520">
    <property type="component" value="Chromosome 15"/>
</dbReference>
<keyword evidence="2" id="KW-1185">Reference proteome</keyword>
<accession>A0A9D4ZBJ6</accession>
<dbReference type="AlphaFoldDB" id="A0A9D4ZBJ6"/>
<name>A0A9D4ZBJ6_ADICA</name>
<dbReference type="EMBL" id="JABFUD020000015">
    <property type="protein sequence ID" value="KAI5069009.1"/>
    <property type="molecule type" value="Genomic_DNA"/>
</dbReference>
<protein>
    <submittedName>
        <fullName evidence="1">Uncharacterized protein</fullName>
    </submittedName>
</protein>
<reference evidence="1" key="1">
    <citation type="submission" date="2021-01" db="EMBL/GenBank/DDBJ databases">
        <title>Adiantum capillus-veneris genome.</title>
        <authorList>
            <person name="Fang Y."/>
            <person name="Liao Q."/>
        </authorList>
    </citation>
    <scope>NUCLEOTIDE SEQUENCE</scope>
    <source>
        <strain evidence="1">H3</strain>
        <tissue evidence="1">Leaf</tissue>
    </source>
</reference>
<evidence type="ECO:0000313" key="2">
    <source>
        <dbReference type="Proteomes" id="UP000886520"/>
    </source>
</evidence>
<organism evidence="1 2">
    <name type="scientific">Adiantum capillus-veneris</name>
    <name type="common">Maidenhair fern</name>
    <dbReference type="NCBI Taxonomy" id="13818"/>
    <lineage>
        <taxon>Eukaryota</taxon>
        <taxon>Viridiplantae</taxon>
        <taxon>Streptophyta</taxon>
        <taxon>Embryophyta</taxon>
        <taxon>Tracheophyta</taxon>
        <taxon>Polypodiopsida</taxon>
        <taxon>Polypodiidae</taxon>
        <taxon>Polypodiales</taxon>
        <taxon>Pteridineae</taxon>
        <taxon>Pteridaceae</taxon>
        <taxon>Vittarioideae</taxon>
        <taxon>Adiantum</taxon>
    </lineage>
</organism>
<comment type="caution">
    <text evidence="1">The sequence shown here is derived from an EMBL/GenBank/DDBJ whole genome shotgun (WGS) entry which is preliminary data.</text>
</comment>